<dbReference type="EMBL" id="CM055749">
    <property type="protein sequence ID" value="KAJ7994715.1"/>
    <property type="molecule type" value="Genomic_DNA"/>
</dbReference>
<evidence type="ECO:0000313" key="2">
    <source>
        <dbReference type="Proteomes" id="UP001157502"/>
    </source>
</evidence>
<dbReference type="Proteomes" id="UP001157502">
    <property type="component" value="Chromosome 22"/>
</dbReference>
<protein>
    <submittedName>
        <fullName evidence="1">Uncharacterized protein</fullName>
    </submittedName>
</protein>
<gene>
    <name evidence="1" type="ORF">DPEC_G00252360</name>
</gene>
<organism evidence="1 2">
    <name type="scientific">Dallia pectoralis</name>
    <name type="common">Alaska blackfish</name>
    <dbReference type="NCBI Taxonomy" id="75939"/>
    <lineage>
        <taxon>Eukaryota</taxon>
        <taxon>Metazoa</taxon>
        <taxon>Chordata</taxon>
        <taxon>Craniata</taxon>
        <taxon>Vertebrata</taxon>
        <taxon>Euteleostomi</taxon>
        <taxon>Actinopterygii</taxon>
        <taxon>Neopterygii</taxon>
        <taxon>Teleostei</taxon>
        <taxon>Protacanthopterygii</taxon>
        <taxon>Esociformes</taxon>
        <taxon>Umbridae</taxon>
        <taxon>Dallia</taxon>
    </lineage>
</organism>
<reference evidence="1" key="1">
    <citation type="submission" date="2021-05" db="EMBL/GenBank/DDBJ databases">
        <authorList>
            <person name="Pan Q."/>
            <person name="Jouanno E."/>
            <person name="Zahm M."/>
            <person name="Klopp C."/>
            <person name="Cabau C."/>
            <person name="Louis A."/>
            <person name="Berthelot C."/>
            <person name="Parey E."/>
            <person name="Roest Crollius H."/>
            <person name="Montfort J."/>
            <person name="Robinson-Rechavi M."/>
            <person name="Bouchez O."/>
            <person name="Lampietro C."/>
            <person name="Lopez Roques C."/>
            <person name="Donnadieu C."/>
            <person name="Postlethwait J."/>
            <person name="Bobe J."/>
            <person name="Dillon D."/>
            <person name="Chandos A."/>
            <person name="von Hippel F."/>
            <person name="Guiguen Y."/>
        </authorList>
    </citation>
    <scope>NUCLEOTIDE SEQUENCE</scope>
    <source>
        <strain evidence="1">YG-Jan2019</strain>
    </source>
</reference>
<evidence type="ECO:0000313" key="1">
    <source>
        <dbReference type="EMBL" id="KAJ7994715.1"/>
    </source>
</evidence>
<keyword evidence="2" id="KW-1185">Reference proteome</keyword>
<proteinExistence type="predicted"/>
<accession>A0ACC2FU02</accession>
<comment type="caution">
    <text evidence="1">The sequence shown here is derived from an EMBL/GenBank/DDBJ whole genome shotgun (WGS) entry which is preliminary data.</text>
</comment>
<sequence length="135" mass="15575">MSANKSRVFPFIYDEAYARGNNWTAISRGNQQKHAHHEQRLPPRVLDSEPWPDSGILVTTNYQPLEVFSPPNGKGIPTRGSEMDPVNEVAILMKDLELGAQMGEHLDRARYRFLQNLHTSVIQNLRKDYFKSRIR</sequence>
<name>A0ACC2FU02_DALPE</name>